<gene>
    <name evidence="2" type="ORF">H4R20_004815</name>
</gene>
<organism evidence="2 3">
    <name type="scientific">Coemansia guatemalensis</name>
    <dbReference type="NCBI Taxonomy" id="2761395"/>
    <lineage>
        <taxon>Eukaryota</taxon>
        <taxon>Fungi</taxon>
        <taxon>Fungi incertae sedis</taxon>
        <taxon>Zoopagomycota</taxon>
        <taxon>Kickxellomycotina</taxon>
        <taxon>Kickxellomycetes</taxon>
        <taxon>Kickxellales</taxon>
        <taxon>Kickxellaceae</taxon>
        <taxon>Coemansia</taxon>
    </lineage>
</organism>
<dbReference type="EMBL" id="JANBUO010001393">
    <property type="protein sequence ID" value="KAJ2798458.1"/>
    <property type="molecule type" value="Genomic_DNA"/>
</dbReference>
<comment type="caution">
    <text evidence="2">The sequence shown here is derived from an EMBL/GenBank/DDBJ whole genome shotgun (WGS) entry which is preliminary data.</text>
</comment>
<evidence type="ECO:0000313" key="3">
    <source>
        <dbReference type="Proteomes" id="UP001140094"/>
    </source>
</evidence>
<dbReference type="Proteomes" id="UP001140094">
    <property type="component" value="Unassembled WGS sequence"/>
</dbReference>
<feature type="compositionally biased region" description="Low complexity" evidence="1">
    <location>
        <begin position="53"/>
        <end position="63"/>
    </location>
</feature>
<reference evidence="2" key="1">
    <citation type="submission" date="2022-07" db="EMBL/GenBank/DDBJ databases">
        <title>Phylogenomic reconstructions and comparative analyses of Kickxellomycotina fungi.</title>
        <authorList>
            <person name="Reynolds N.K."/>
            <person name="Stajich J.E."/>
            <person name="Barry K."/>
            <person name="Grigoriev I.V."/>
            <person name="Crous P."/>
            <person name="Smith M.E."/>
        </authorList>
    </citation>
    <scope>NUCLEOTIDE SEQUENCE</scope>
    <source>
        <strain evidence="2">NRRL 1565</strain>
    </source>
</reference>
<dbReference type="OrthoDB" id="5581085at2759"/>
<protein>
    <recommendedName>
        <fullName evidence="4">Beta-flanking protein</fullName>
    </recommendedName>
</protein>
<feature type="region of interest" description="Disordered" evidence="1">
    <location>
        <begin position="17"/>
        <end position="77"/>
    </location>
</feature>
<keyword evidence="3" id="KW-1185">Reference proteome</keyword>
<evidence type="ECO:0008006" key="4">
    <source>
        <dbReference type="Google" id="ProtNLM"/>
    </source>
</evidence>
<evidence type="ECO:0000256" key="1">
    <source>
        <dbReference type="SAM" id="MobiDB-lite"/>
    </source>
</evidence>
<feature type="region of interest" description="Disordered" evidence="1">
    <location>
        <begin position="120"/>
        <end position="142"/>
    </location>
</feature>
<evidence type="ECO:0000313" key="2">
    <source>
        <dbReference type="EMBL" id="KAJ2798458.1"/>
    </source>
</evidence>
<name>A0A9W8LRQ8_9FUNG</name>
<feature type="non-terminal residue" evidence="2">
    <location>
        <position position="1"/>
    </location>
</feature>
<feature type="compositionally biased region" description="Low complexity" evidence="1">
    <location>
        <begin position="91"/>
        <end position="103"/>
    </location>
</feature>
<sequence length="260" mass="26880">KFAMNFGNFLEQAKGAYDQYQQHNNSNAGNDEHRQESGYGYQQGNGPEPSHYQGQAPQQQHQQEYGDSGRQHESGGFDTSMIASMASKFLSGNENKSSEHSSSSGGGGLDLGKIATMASGFLGSQHGNNGGSSGGSSGGQSDMISSVLKMAMGSGGFSKGHDASHDDIKSSYQSVLGSGSGGLASQGQNAMGLAAAYMAFQQFQQEGGHSSGGGQNKLPGMAIAQAKKLFDQHSSQGGQANEKETLATAAQAAMKLFNSK</sequence>
<feature type="region of interest" description="Disordered" evidence="1">
    <location>
        <begin position="91"/>
        <end position="110"/>
    </location>
</feature>
<feature type="compositionally biased region" description="Gly residues" evidence="1">
    <location>
        <begin position="128"/>
        <end position="138"/>
    </location>
</feature>
<feature type="compositionally biased region" description="Polar residues" evidence="1">
    <location>
        <begin position="19"/>
        <end position="29"/>
    </location>
</feature>
<dbReference type="AlphaFoldDB" id="A0A9W8LRQ8"/>
<proteinExistence type="predicted"/>
<accession>A0A9W8LRQ8</accession>